<comment type="subcellular location">
    <subcellularLocation>
        <location evidence="1 11">Cell outer membrane</location>
        <topology evidence="1 11">Multi-pass membrane protein</topology>
    </subcellularLocation>
</comment>
<dbReference type="InterPro" id="IPR039426">
    <property type="entry name" value="TonB-dep_rcpt-like"/>
</dbReference>
<evidence type="ECO:0000256" key="3">
    <source>
        <dbReference type="ARBA" id="ARBA00022452"/>
    </source>
</evidence>
<dbReference type="Proteomes" id="UP000441389">
    <property type="component" value="Unassembled WGS sequence"/>
</dbReference>
<feature type="chain" id="PRO_5026048887" evidence="14">
    <location>
        <begin position="22"/>
        <end position="711"/>
    </location>
</feature>
<keyword evidence="17" id="KW-0675">Receptor</keyword>
<dbReference type="SUPFAM" id="SSF56935">
    <property type="entry name" value="Porins"/>
    <property type="match status" value="1"/>
</dbReference>
<keyword evidence="7" id="KW-0406">Ion transport</keyword>
<evidence type="ECO:0000256" key="6">
    <source>
        <dbReference type="ARBA" id="ARBA00023004"/>
    </source>
</evidence>
<dbReference type="PANTHER" id="PTHR32552:SF81">
    <property type="entry name" value="TONB-DEPENDENT OUTER MEMBRANE RECEPTOR"/>
    <property type="match status" value="1"/>
</dbReference>
<dbReference type="InterPro" id="IPR012910">
    <property type="entry name" value="Plug_dom"/>
</dbReference>
<evidence type="ECO:0000259" key="15">
    <source>
        <dbReference type="Pfam" id="PF00593"/>
    </source>
</evidence>
<evidence type="ECO:0000256" key="10">
    <source>
        <dbReference type="ARBA" id="ARBA00023237"/>
    </source>
</evidence>
<protein>
    <submittedName>
        <fullName evidence="17">TonB-dependent receptor</fullName>
    </submittedName>
</protein>
<keyword evidence="6" id="KW-0408">Iron</keyword>
<keyword evidence="10 11" id="KW-0998">Cell outer membrane</keyword>
<evidence type="ECO:0000313" key="18">
    <source>
        <dbReference type="Proteomes" id="UP000441389"/>
    </source>
</evidence>
<dbReference type="PANTHER" id="PTHR32552">
    <property type="entry name" value="FERRICHROME IRON RECEPTOR-RELATED"/>
    <property type="match status" value="1"/>
</dbReference>
<dbReference type="EMBL" id="WQMS01000008">
    <property type="protein sequence ID" value="MVO77833.1"/>
    <property type="molecule type" value="Genomic_DNA"/>
</dbReference>
<sequence>MILVSVLAAAAVAGSAQTAVADMGDALDTIVVTAQKREQSLHDVPLSIDVVDAAALDRGEARDLRAAATRVPNVSIQRQGAIDTVFVRGIGGGGRNIGFTTRAGVYVDGVYAGQFASVNQDALDIARIEFLRGPQGHLFGRNTDSGAISIVTEAPGHVFGGSLQAGYGNKDLFELRGTLNAPLSDQVAIRVSGSHRERDGFTLNVPTGTDLDNINRDSARGRMRAEFGDVTLDLAADYSHDRTNKAIGEALTDTFNTGPSPLPGAFDTPYNVDPLQRIRTGGGSATIGWALGQGLSLTSITGYRGTSWHRRNDLDYVPLDLAMMDYRDRFAQTSQEVRLNFASDRLNGVAGLYVFDETARTDRRVIAGSQVGLLPFGLAPGLSAQVLAQVKTRSYAAFGAADWRFADTLTLNIGGRFTHDRLRLDDYSSFGSPVFGLGRIEGFADRQSNDSFDPSVALSWAATPDLNLYARYAHGYKSGGWNVDFLSAAQFADRIRFTPERVNSAEAGLKFARPGLRLALAGYYTTIGDYQIDQFVDLGAGQVSLQLRNATKARSWGSEASLEARPVERLNLSLGVGYAHATFDRFPDGGGPGVDLDGNRLPYAPRLTASGELRYGIPLASDLKLDLSGDWTYRSASFSGPENLARQRIDARHLLGARAALVGGRFEVAGWVRNLLDTRYVDNRIFDFFGTQAVERGEPRTYGVTLTLRSR</sequence>
<evidence type="ECO:0000256" key="5">
    <source>
        <dbReference type="ARBA" id="ARBA00022692"/>
    </source>
</evidence>
<gene>
    <name evidence="17" type="ORF">GON01_07780</name>
</gene>
<evidence type="ECO:0000256" key="4">
    <source>
        <dbReference type="ARBA" id="ARBA00022496"/>
    </source>
</evidence>
<dbReference type="GO" id="GO:0006826">
    <property type="term" value="P:iron ion transport"/>
    <property type="evidence" value="ECO:0007669"/>
    <property type="project" value="UniProtKB-KW"/>
</dbReference>
<reference evidence="17 18" key="1">
    <citation type="submission" date="2019-12" db="EMBL/GenBank/DDBJ databases">
        <authorList>
            <person name="Huq M.A."/>
        </authorList>
    </citation>
    <scope>NUCLEOTIDE SEQUENCE [LARGE SCALE GENOMIC DNA]</scope>
    <source>
        <strain evidence="17 18">MAH-20</strain>
    </source>
</reference>
<dbReference type="Gene3D" id="2.40.170.20">
    <property type="entry name" value="TonB-dependent receptor, beta-barrel domain"/>
    <property type="match status" value="1"/>
</dbReference>
<keyword evidence="9 11" id="KW-0472">Membrane</keyword>
<evidence type="ECO:0000256" key="12">
    <source>
        <dbReference type="PROSITE-ProRule" id="PRU10143"/>
    </source>
</evidence>
<evidence type="ECO:0000256" key="1">
    <source>
        <dbReference type="ARBA" id="ARBA00004571"/>
    </source>
</evidence>
<accession>A0A6I4J169</accession>
<evidence type="ECO:0000256" key="7">
    <source>
        <dbReference type="ARBA" id="ARBA00023065"/>
    </source>
</evidence>
<dbReference type="InterPro" id="IPR000531">
    <property type="entry name" value="Beta-barrel_TonB"/>
</dbReference>
<keyword evidence="2 11" id="KW-0813">Transport</keyword>
<dbReference type="InterPro" id="IPR036942">
    <property type="entry name" value="Beta-barrel_TonB_sf"/>
</dbReference>
<keyword evidence="4" id="KW-0410">Iron transport</keyword>
<feature type="short sequence motif" description="TonB box" evidence="12">
    <location>
        <begin position="29"/>
        <end position="35"/>
    </location>
</feature>
<name>A0A6I4J169_9SPHN</name>
<keyword evidence="8 12" id="KW-0798">TonB box</keyword>
<dbReference type="PROSITE" id="PS52016">
    <property type="entry name" value="TONB_DEPENDENT_REC_3"/>
    <property type="match status" value="1"/>
</dbReference>
<feature type="signal peptide" evidence="14">
    <location>
        <begin position="1"/>
        <end position="21"/>
    </location>
</feature>
<comment type="caution">
    <text evidence="17">The sequence shown here is derived from an EMBL/GenBank/DDBJ whole genome shotgun (WGS) entry which is preliminary data.</text>
</comment>
<keyword evidence="5 11" id="KW-0812">Transmembrane</keyword>
<dbReference type="InterPro" id="IPR010916">
    <property type="entry name" value="TonB_box_CS"/>
</dbReference>
<proteinExistence type="inferred from homology"/>
<feature type="domain" description="TonB-dependent receptor plug" evidence="16">
    <location>
        <begin position="42"/>
        <end position="144"/>
    </location>
</feature>
<dbReference type="RefSeq" id="WP_157026805.1">
    <property type="nucleotide sequence ID" value="NZ_WQMS01000008.1"/>
</dbReference>
<comment type="similarity">
    <text evidence="11 13">Belongs to the TonB-dependent receptor family.</text>
</comment>
<evidence type="ECO:0000256" key="13">
    <source>
        <dbReference type="RuleBase" id="RU003357"/>
    </source>
</evidence>
<evidence type="ECO:0000256" key="8">
    <source>
        <dbReference type="ARBA" id="ARBA00023077"/>
    </source>
</evidence>
<evidence type="ECO:0000313" key="17">
    <source>
        <dbReference type="EMBL" id="MVO77833.1"/>
    </source>
</evidence>
<keyword evidence="18" id="KW-1185">Reference proteome</keyword>
<evidence type="ECO:0000256" key="2">
    <source>
        <dbReference type="ARBA" id="ARBA00022448"/>
    </source>
</evidence>
<keyword evidence="3 11" id="KW-1134">Transmembrane beta strand</keyword>
<dbReference type="PROSITE" id="PS00430">
    <property type="entry name" value="TONB_DEPENDENT_REC_1"/>
    <property type="match status" value="1"/>
</dbReference>
<evidence type="ECO:0000256" key="11">
    <source>
        <dbReference type="PROSITE-ProRule" id="PRU01360"/>
    </source>
</evidence>
<organism evidence="17 18">
    <name type="scientific">Sphingomonas horti</name>
    <dbReference type="NCBI Taxonomy" id="2682842"/>
    <lineage>
        <taxon>Bacteria</taxon>
        <taxon>Pseudomonadati</taxon>
        <taxon>Pseudomonadota</taxon>
        <taxon>Alphaproteobacteria</taxon>
        <taxon>Sphingomonadales</taxon>
        <taxon>Sphingomonadaceae</taxon>
        <taxon>Sphingomonas</taxon>
    </lineage>
</organism>
<dbReference type="Pfam" id="PF00593">
    <property type="entry name" value="TonB_dep_Rec_b-barrel"/>
    <property type="match status" value="1"/>
</dbReference>
<feature type="domain" description="TonB-dependent receptor-like beta-barrel" evidence="15">
    <location>
        <begin position="227"/>
        <end position="675"/>
    </location>
</feature>
<dbReference type="AlphaFoldDB" id="A0A6I4J169"/>
<dbReference type="Pfam" id="PF07715">
    <property type="entry name" value="Plug"/>
    <property type="match status" value="1"/>
</dbReference>
<dbReference type="GO" id="GO:0009279">
    <property type="term" value="C:cell outer membrane"/>
    <property type="evidence" value="ECO:0007669"/>
    <property type="project" value="UniProtKB-SubCell"/>
</dbReference>
<evidence type="ECO:0000256" key="9">
    <source>
        <dbReference type="ARBA" id="ARBA00023136"/>
    </source>
</evidence>
<keyword evidence="14" id="KW-0732">Signal</keyword>
<evidence type="ECO:0000259" key="16">
    <source>
        <dbReference type="Pfam" id="PF07715"/>
    </source>
</evidence>
<evidence type="ECO:0000256" key="14">
    <source>
        <dbReference type="SAM" id="SignalP"/>
    </source>
</evidence>